<accession>A0ACB9ZKI6</accession>
<name>A0ACB9ZKI6_CATRO</name>
<dbReference type="Proteomes" id="UP001060085">
    <property type="component" value="Linkage Group LG08"/>
</dbReference>
<sequence>MNSTRQLIDSLTAHLSLYNSNSKSPNPNANPNPRSSILKWFSSLSVHQRQAHLTSVDDKFTQILIQMLHKLESNGHCLFIVLPDIPNSLSSSEQRKCSGTSNSRLPSLCFRKSRGLLSRVSELNESERLIRESTRLLSSKEGENIKKFSLLGNVSCIDSMTVTEEFVENVDRFVEIMDDVSSGQFLRGEESGGLGSEWVEMEWLKDKGYYSMEAFVANKFEVALRLAWLNCSNSGKKRGVKLKEKMNGAGIAANVFWRKKGCVDWWGKLDGEMKKNVLRMVVGRAAKCLDLMFDHSTSQAVETVKEKNILRDKVWMRSLRRNDIFMSQENSVSFQPPDSEVGCHMSDVSISGNPSSLHSVLSSLILLQDISSMLLACQDFEHDEGKIFFSSLDAVNTTRDCVLRKLRELLMMISLDCTKFELLGEGNGNPSTRKPKEKLDTNEHKKKGKNRNAKRSKPMARSSEDDPKLVKGTKGIGDRFFGSKNADASQTSRRADKIQEKDLCIEPLPPAVHMIDFDQECSSGLNNGNIQNAPRRRRERKKLKSLSSQRLVEVESFQARKEKVPSVSINSGNEAPSSERIAQDSAVENAADTNATGNDKHEQSPKDCMSTSEGINIPILKNCKDTGMVEVTTEGPGVQVKRDMEPSATPIISSVSFNDDLDRSIRTINFKQRKEVDAKSSFLEKLGKDGVLGKRVVPIHKQGSIGLYDIGIVNSYEWPSVSPLQVPPCISHLPAATDRLHLDVGHNWQNHFHQSFVPTVHRMRNPPVENRCSGIVSRPLPMSLDWPPVVRGVNGLAPSVACNYDSGFISRRHSGYPQGFSSSSVQRSMAVSDDERVYANDFPDLSDLSNSQEVADEHENHWMSEEELELHAVSGMDYNQYFGGGVMYWNPSDYPGSSFSRPPSLSSEDSSWAWREADMNRAVDDMVAFSSSYSTNGLTSPSAAPFCSPFDPLGPGHQAVGYVLSEGEIGGKVLHSSSTTDAVTDENASGALSALSGDVEAKTGDSLPYPILRPIIIPNMSRERSRSDFRHSHEHKSPCVPHNSREQPRIKRPPSPVVLCVPRAPRPPPPSPVGNSRKHRGFPTVRSGSSSPRHWGVKGWSHDGINFEEACIRMDGSEVVWPSWRNKSLSACKLTQPVPGALLQDRLIAISQLARDQEHQFEMVLLHFILVLAENLSLFLQPDVAFPLQPPELLNSSNKASLSVIHSLLHDEIDSFCKLVAAENLTRKPYINWTVKRVTRSLQVLWPRSRTNVFGSNATGLSLPSSDVDLVVCLPPVRNLEPIKEAGILEGRNGIKETCLQHAARYLANQEWVKSDSLKIVENTAIPIIMLVVEVPHDLIASTASDVQTLKVESVQGDDPVGSERYVSEKYTKIKTSNGKDVNSVRLDISFKSPSHTGLQTTELVKELTEQFPAAKPLALVLKKFLADRSLDQSYSGGLSSYCLVLLIIRFLQHEHHLGRPINQNYGSLLMDFLYFFGLFTVLSKCPVLFLNKIYQSRNVFDPRQMRVSVQGSGTYINREQGYSIDPIYIDDPLFPTNNVGRNCFRIHQCVKAFADAYSTLENVLTSLPNNDDLNSGPTYCAPRDLEVLRCSCVDSASNPYDTNSKLASLSLKQSGPDLYVIDEVLMWFLQAKVLFLGEACITNCSCLLLHSFTFFVVQISGSFKDNLSALYCNELLSITDCFGTTGTCWRKLLDIVVLQMLCYFESCVYNVCASALILVLTSISYRPKRAVVGGKSGGMFLLQEKGRDFKGHVAVEDEVPLSALVKTY</sequence>
<gene>
    <name evidence="1" type="ORF">M9H77_33432</name>
</gene>
<keyword evidence="2" id="KW-1185">Reference proteome</keyword>
<evidence type="ECO:0000313" key="1">
    <source>
        <dbReference type="EMBL" id="KAI5647427.1"/>
    </source>
</evidence>
<protein>
    <submittedName>
        <fullName evidence="1">Uncharacterized protein</fullName>
    </submittedName>
</protein>
<evidence type="ECO:0000313" key="2">
    <source>
        <dbReference type="Proteomes" id="UP001060085"/>
    </source>
</evidence>
<dbReference type="EMBL" id="CM044708">
    <property type="protein sequence ID" value="KAI5647427.1"/>
    <property type="molecule type" value="Genomic_DNA"/>
</dbReference>
<proteinExistence type="predicted"/>
<comment type="caution">
    <text evidence="1">The sequence shown here is derived from an EMBL/GenBank/DDBJ whole genome shotgun (WGS) entry which is preliminary data.</text>
</comment>
<reference evidence="2" key="1">
    <citation type="journal article" date="2023" name="Nat. Plants">
        <title>Single-cell RNA sequencing provides a high-resolution roadmap for understanding the multicellular compartmentation of specialized metabolism.</title>
        <authorList>
            <person name="Sun S."/>
            <person name="Shen X."/>
            <person name="Li Y."/>
            <person name="Li Y."/>
            <person name="Wang S."/>
            <person name="Li R."/>
            <person name="Zhang H."/>
            <person name="Shen G."/>
            <person name="Guo B."/>
            <person name="Wei J."/>
            <person name="Xu J."/>
            <person name="St-Pierre B."/>
            <person name="Chen S."/>
            <person name="Sun C."/>
        </authorList>
    </citation>
    <scope>NUCLEOTIDE SEQUENCE [LARGE SCALE GENOMIC DNA]</scope>
</reference>
<organism evidence="1 2">
    <name type="scientific">Catharanthus roseus</name>
    <name type="common">Madagascar periwinkle</name>
    <name type="synonym">Vinca rosea</name>
    <dbReference type="NCBI Taxonomy" id="4058"/>
    <lineage>
        <taxon>Eukaryota</taxon>
        <taxon>Viridiplantae</taxon>
        <taxon>Streptophyta</taxon>
        <taxon>Embryophyta</taxon>
        <taxon>Tracheophyta</taxon>
        <taxon>Spermatophyta</taxon>
        <taxon>Magnoliopsida</taxon>
        <taxon>eudicotyledons</taxon>
        <taxon>Gunneridae</taxon>
        <taxon>Pentapetalae</taxon>
        <taxon>asterids</taxon>
        <taxon>lamiids</taxon>
        <taxon>Gentianales</taxon>
        <taxon>Apocynaceae</taxon>
        <taxon>Rauvolfioideae</taxon>
        <taxon>Vinceae</taxon>
        <taxon>Catharanthinae</taxon>
        <taxon>Catharanthus</taxon>
    </lineage>
</organism>